<dbReference type="RefSeq" id="WP_137408110.1">
    <property type="nucleotide sequence ID" value="NZ_AP025469.1"/>
</dbReference>
<proteinExistence type="predicted"/>
<reference evidence="1 2" key="1">
    <citation type="submission" date="2019-09" db="EMBL/GenBank/DDBJ databases">
        <title>Draft genome sequences of 48 bacterial type strains from the CCUG.</title>
        <authorList>
            <person name="Tunovic T."/>
            <person name="Pineiro-Iglesias B."/>
            <person name="Unosson C."/>
            <person name="Inganas E."/>
            <person name="Ohlen M."/>
            <person name="Cardew S."/>
            <person name="Jensie-Markopoulos S."/>
            <person name="Salva-Serra F."/>
            <person name="Jaen-Luchoro D."/>
            <person name="Karlsson R."/>
            <person name="Svensson-Stadler L."/>
            <person name="Chun J."/>
            <person name="Moore E."/>
        </authorList>
    </citation>
    <scope>NUCLEOTIDE SEQUENCE [LARGE SCALE GENOMIC DNA]</scope>
    <source>
        <strain evidence="1 2">CCUG 48643</strain>
    </source>
</reference>
<gene>
    <name evidence="1" type="ORF">F7Q91_15715</name>
</gene>
<organism evidence="1 2">
    <name type="scientific">Vibrio chagasii</name>
    <dbReference type="NCBI Taxonomy" id="170679"/>
    <lineage>
        <taxon>Bacteria</taxon>
        <taxon>Pseudomonadati</taxon>
        <taxon>Pseudomonadota</taxon>
        <taxon>Gammaproteobacteria</taxon>
        <taxon>Vibrionales</taxon>
        <taxon>Vibrionaceae</taxon>
        <taxon>Vibrio</taxon>
    </lineage>
</organism>
<accession>A0A7V7TFQ9</accession>
<evidence type="ECO:0000313" key="2">
    <source>
        <dbReference type="Proteomes" id="UP000423756"/>
    </source>
</evidence>
<name>A0A7V7TFQ9_9VIBR</name>
<protein>
    <submittedName>
        <fullName evidence="1">Uncharacterized protein</fullName>
    </submittedName>
</protein>
<dbReference type="Proteomes" id="UP000423756">
    <property type="component" value="Unassembled WGS sequence"/>
</dbReference>
<evidence type="ECO:0000313" key="1">
    <source>
        <dbReference type="EMBL" id="KAB0478819.1"/>
    </source>
</evidence>
<dbReference type="EMBL" id="VZPX01000034">
    <property type="protein sequence ID" value="KAB0478819.1"/>
    <property type="molecule type" value="Genomic_DNA"/>
</dbReference>
<sequence>MKIDNYNERLKGEYRTLVVAFLNAVEKSREDREKSAAMLFDMAKKFQLTDKESMTADWLRNRVYQPEKYKHLPQWLAKSAYLCLMELGWAPTKQSEWFAMVAMFVRERGGDEPDYDELSKELPINLEGELGFAWLKVCVEAVRDIQQMKQESES</sequence>
<dbReference type="GeneID" id="77344955"/>
<dbReference type="AlphaFoldDB" id="A0A7V7TFQ9"/>
<comment type="caution">
    <text evidence="1">The sequence shown here is derived from an EMBL/GenBank/DDBJ whole genome shotgun (WGS) entry which is preliminary data.</text>
</comment>